<proteinExistence type="predicted"/>
<dbReference type="PANTHER" id="PTHR46214">
    <property type="entry name" value="ZINC FINGER, RING-CH-TYPE"/>
    <property type="match status" value="1"/>
</dbReference>
<evidence type="ECO:0000259" key="6">
    <source>
        <dbReference type="PROSITE" id="PS51292"/>
    </source>
</evidence>
<evidence type="ECO:0000256" key="1">
    <source>
        <dbReference type="ARBA" id="ARBA00022723"/>
    </source>
</evidence>
<accession>A0AAD8M001</accession>
<sequence>MGSLEMTYLDIGCHCGFCTSAVSNENKDEIISFSETGEGSGGSNNGHASDSEVDQVSHSRRVSSAVDSDSEFNRVEIEYGVDEVRISFGTTERDCRICHLSLDEEPGKPFRIGCSCKNELASAHRLCAETWFRMKGNSICEICNSIAQNIIIIGVTESGQQISEANSFSTNAISPVSSNSERGELITFRQKIFSRSLNLVPYIITFIILIVLILKNGSNST</sequence>
<dbReference type="InterPro" id="IPR013083">
    <property type="entry name" value="Znf_RING/FYVE/PHD"/>
</dbReference>
<keyword evidence="5" id="KW-0472">Membrane</keyword>
<feature type="region of interest" description="Disordered" evidence="4">
    <location>
        <begin position="33"/>
        <end position="65"/>
    </location>
</feature>
<name>A0AAD8M001_9APIA</name>
<dbReference type="SMART" id="SM00744">
    <property type="entry name" value="RINGv"/>
    <property type="match status" value="1"/>
</dbReference>
<organism evidence="7 8">
    <name type="scientific">Heracleum sosnowskyi</name>
    <dbReference type="NCBI Taxonomy" id="360622"/>
    <lineage>
        <taxon>Eukaryota</taxon>
        <taxon>Viridiplantae</taxon>
        <taxon>Streptophyta</taxon>
        <taxon>Embryophyta</taxon>
        <taxon>Tracheophyta</taxon>
        <taxon>Spermatophyta</taxon>
        <taxon>Magnoliopsida</taxon>
        <taxon>eudicotyledons</taxon>
        <taxon>Gunneridae</taxon>
        <taxon>Pentapetalae</taxon>
        <taxon>asterids</taxon>
        <taxon>campanulids</taxon>
        <taxon>Apiales</taxon>
        <taxon>Apiaceae</taxon>
        <taxon>Apioideae</taxon>
        <taxon>apioid superclade</taxon>
        <taxon>Tordylieae</taxon>
        <taxon>Tordyliinae</taxon>
        <taxon>Heracleum</taxon>
    </lineage>
</organism>
<evidence type="ECO:0000256" key="2">
    <source>
        <dbReference type="ARBA" id="ARBA00022771"/>
    </source>
</evidence>
<dbReference type="Gene3D" id="3.30.40.10">
    <property type="entry name" value="Zinc/RING finger domain, C3HC4 (zinc finger)"/>
    <property type="match status" value="1"/>
</dbReference>
<keyword evidence="1" id="KW-0479">Metal-binding</keyword>
<evidence type="ECO:0000256" key="3">
    <source>
        <dbReference type="ARBA" id="ARBA00022833"/>
    </source>
</evidence>
<evidence type="ECO:0000313" key="8">
    <source>
        <dbReference type="Proteomes" id="UP001237642"/>
    </source>
</evidence>
<feature type="domain" description="RING-CH-type" evidence="6">
    <location>
        <begin position="87"/>
        <end position="150"/>
    </location>
</feature>
<dbReference type="PANTHER" id="PTHR46214:SF30">
    <property type="entry name" value="OS01G0850200 PROTEIN"/>
    <property type="match status" value="1"/>
</dbReference>
<dbReference type="EMBL" id="JAUIZM010000011">
    <property type="protein sequence ID" value="KAK1354634.1"/>
    <property type="molecule type" value="Genomic_DNA"/>
</dbReference>
<evidence type="ECO:0000256" key="5">
    <source>
        <dbReference type="SAM" id="Phobius"/>
    </source>
</evidence>
<reference evidence="7" key="2">
    <citation type="submission" date="2023-05" db="EMBL/GenBank/DDBJ databases">
        <authorList>
            <person name="Schelkunov M.I."/>
        </authorList>
    </citation>
    <scope>NUCLEOTIDE SEQUENCE</scope>
    <source>
        <strain evidence="7">Hsosn_3</strain>
        <tissue evidence="7">Leaf</tissue>
    </source>
</reference>
<dbReference type="PROSITE" id="PS51292">
    <property type="entry name" value="ZF_RING_CH"/>
    <property type="match status" value="1"/>
</dbReference>
<dbReference type="Pfam" id="PF12906">
    <property type="entry name" value="RINGv"/>
    <property type="match status" value="1"/>
</dbReference>
<reference evidence="7" key="1">
    <citation type="submission" date="2023-02" db="EMBL/GenBank/DDBJ databases">
        <title>Genome of toxic invasive species Heracleum sosnowskyi carries increased number of genes despite the absence of recent whole-genome duplications.</title>
        <authorList>
            <person name="Schelkunov M."/>
            <person name="Shtratnikova V."/>
            <person name="Makarenko M."/>
            <person name="Klepikova A."/>
            <person name="Omelchenko D."/>
            <person name="Novikova G."/>
            <person name="Obukhova E."/>
            <person name="Bogdanov V."/>
            <person name="Penin A."/>
            <person name="Logacheva M."/>
        </authorList>
    </citation>
    <scope>NUCLEOTIDE SEQUENCE</scope>
    <source>
        <strain evidence="7">Hsosn_3</strain>
        <tissue evidence="7">Leaf</tissue>
    </source>
</reference>
<keyword evidence="3" id="KW-0862">Zinc</keyword>
<comment type="caution">
    <text evidence="7">The sequence shown here is derived from an EMBL/GenBank/DDBJ whole genome shotgun (WGS) entry which is preliminary data.</text>
</comment>
<dbReference type="AlphaFoldDB" id="A0AAD8M001"/>
<dbReference type="SUPFAM" id="SSF57850">
    <property type="entry name" value="RING/U-box"/>
    <property type="match status" value="1"/>
</dbReference>
<dbReference type="Proteomes" id="UP001237642">
    <property type="component" value="Unassembled WGS sequence"/>
</dbReference>
<feature type="transmembrane region" description="Helical" evidence="5">
    <location>
        <begin position="196"/>
        <end position="214"/>
    </location>
</feature>
<dbReference type="GO" id="GO:0008270">
    <property type="term" value="F:zinc ion binding"/>
    <property type="evidence" value="ECO:0007669"/>
    <property type="project" value="UniProtKB-KW"/>
</dbReference>
<keyword evidence="2" id="KW-0863">Zinc-finger</keyword>
<evidence type="ECO:0000256" key="4">
    <source>
        <dbReference type="SAM" id="MobiDB-lite"/>
    </source>
</evidence>
<keyword evidence="5" id="KW-0812">Transmembrane</keyword>
<keyword evidence="8" id="KW-1185">Reference proteome</keyword>
<keyword evidence="5" id="KW-1133">Transmembrane helix</keyword>
<dbReference type="InterPro" id="IPR011016">
    <property type="entry name" value="Znf_RING-CH"/>
</dbReference>
<gene>
    <name evidence="7" type="ORF">POM88_047890</name>
</gene>
<protein>
    <submittedName>
        <fullName evidence="7">RING-CH-type domain-containing protein</fullName>
    </submittedName>
</protein>
<evidence type="ECO:0000313" key="7">
    <source>
        <dbReference type="EMBL" id="KAK1354634.1"/>
    </source>
</evidence>